<accession>A0A5B7HBN1</accession>
<evidence type="ECO:0000313" key="3">
    <source>
        <dbReference type="Proteomes" id="UP000324222"/>
    </source>
</evidence>
<dbReference type="EMBL" id="VSRR010026194">
    <property type="protein sequence ID" value="MPC67406.1"/>
    <property type="molecule type" value="Genomic_DNA"/>
</dbReference>
<protein>
    <submittedName>
        <fullName evidence="2">Uncharacterized protein</fullName>
    </submittedName>
</protein>
<name>A0A5B7HBN1_PORTR</name>
<comment type="caution">
    <text evidence="2">The sequence shown here is derived from an EMBL/GenBank/DDBJ whole genome shotgun (WGS) entry which is preliminary data.</text>
</comment>
<dbReference type="AlphaFoldDB" id="A0A5B7HBN1"/>
<evidence type="ECO:0000256" key="1">
    <source>
        <dbReference type="SAM" id="MobiDB-lite"/>
    </source>
</evidence>
<proteinExistence type="predicted"/>
<feature type="region of interest" description="Disordered" evidence="1">
    <location>
        <begin position="37"/>
        <end position="60"/>
    </location>
</feature>
<reference evidence="2 3" key="1">
    <citation type="submission" date="2019-05" db="EMBL/GenBank/DDBJ databases">
        <title>Another draft genome of Portunus trituberculatus and its Hox gene families provides insights of decapod evolution.</title>
        <authorList>
            <person name="Jeong J.-H."/>
            <person name="Song I."/>
            <person name="Kim S."/>
            <person name="Choi T."/>
            <person name="Kim D."/>
            <person name="Ryu S."/>
            <person name="Kim W."/>
        </authorList>
    </citation>
    <scope>NUCLEOTIDE SEQUENCE [LARGE SCALE GENOMIC DNA]</scope>
    <source>
        <tissue evidence="2">Muscle</tissue>
    </source>
</reference>
<keyword evidence="3" id="KW-1185">Reference proteome</keyword>
<organism evidence="2 3">
    <name type="scientific">Portunus trituberculatus</name>
    <name type="common">Swimming crab</name>
    <name type="synonym">Neptunus trituberculatus</name>
    <dbReference type="NCBI Taxonomy" id="210409"/>
    <lineage>
        <taxon>Eukaryota</taxon>
        <taxon>Metazoa</taxon>
        <taxon>Ecdysozoa</taxon>
        <taxon>Arthropoda</taxon>
        <taxon>Crustacea</taxon>
        <taxon>Multicrustacea</taxon>
        <taxon>Malacostraca</taxon>
        <taxon>Eumalacostraca</taxon>
        <taxon>Eucarida</taxon>
        <taxon>Decapoda</taxon>
        <taxon>Pleocyemata</taxon>
        <taxon>Brachyura</taxon>
        <taxon>Eubrachyura</taxon>
        <taxon>Portunoidea</taxon>
        <taxon>Portunidae</taxon>
        <taxon>Portuninae</taxon>
        <taxon>Portunus</taxon>
    </lineage>
</organism>
<dbReference type="Proteomes" id="UP000324222">
    <property type="component" value="Unassembled WGS sequence"/>
</dbReference>
<gene>
    <name evidence="2" type="ORF">E2C01_061581</name>
</gene>
<evidence type="ECO:0000313" key="2">
    <source>
        <dbReference type="EMBL" id="MPC67406.1"/>
    </source>
</evidence>
<sequence length="77" mass="8317">MRLFLETVAGTMVWQVMHHGLADYATSTTLRQGGARRAEVPDGCGLGDPPSTPDLPVTLSHDPSVTSLDFRKEGCVY</sequence>